<accession>F9Y6K2</accession>
<proteinExistence type="predicted"/>
<dbReference type="KEGG" id="kvl:KVU_2283"/>
<gene>
    <name evidence="2" type="ordered locus">KVU_2283</name>
</gene>
<evidence type="ECO:0000256" key="1">
    <source>
        <dbReference type="SAM" id="MobiDB-lite"/>
    </source>
</evidence>
<feature type="region of interest" description="Disordered" evidence="1">
    <location>
        <begin position="124"/>
        <end position="144"/>
    </location>
</feature>
<evidence type="ECO:0000313" key="2">
    <source>
        <dbReference type="EMBL" id="AEM42122.1"/>
    </source>
</evidence>
<evidence type="ECO:0000313" key="3">
    <source>
        <dbReference type="Proteomes" id="UP000000692"/>
    </source>
</evidence>
<sequence>MQRIDSIRQMAEHIGHIGMVNGIAGWVQHQVLLGHIGDVIGFGAFGQQVIERLIFAGADVFGDRLIPAFGIGEFGVHIKDHTAELMHAVPNDLPQMKFSAPRLHFFSCHGAIMLDLRRHVHAGTMGRPARPTRLREGTGRNAPA</sequence>
<protein>
    <submittedName>
        <fullName evidence="2">Uncharacterized protein</fullName>
    </submittedName>
</protein>
<keyword evidence="3" id="KW-1185">Reference proteome</keyword>
<dbReference type="AlphaFoldDB" id="F9Y6K2"/>
<organism evidence="2 3">
    <name type="scientific">Ketogulonicigenium vulgare (strain WSH-001)</name>
    <dbReference type="NCBI Taxonomy" id="759362"/>
    <lineage>
        <taxon>Bacteria</taxon>
        <taxon>Pseudomonadati</taxon>
        <taxon>Pseudomonadota</taxon>
        <taxon>Alphaproteobacteria</taxon>
        <taxon>Rhodobacterales</taxon>
        <taxon>Roseobacteraceae</taxon>
        <taxon>Ketogulonicigenium</taxon>
    </lineage>
</organism>
<reference evidence="2 3" key="1">
    <citation type="journal article" date="2011" name="J. Bacteriol.">
        <title>Complete genome sequence of the industrial strain Ketogulonicigenium vulgare WSH-001.</title>
        <authorList>
            <person name="Liu L."/>
            <person name="Li Y."/>
            <person name="Zhang J."/>
            <person name="Zhou Z."/>
            <person name="Liu J."/>
            <person name="Li X."/>
            <person name="Zhou J."/>
            <person name="Du G."/>
            <person name="Wang L."/>
            <person name="Chen J."/>
        </authorList>
    </citation>
    <scope>NUCLEOTIDE SEQUENCE [LARGE SCALE GENOMIC DNA]</scope>
    <source>
        <strain evidence="2 3">WSH-001</strain>
    </source>
</reference>
<dbReference type="EMBL" id="CP002018">
    <property type="protein sequence ID" value="AEM42122.1"/>
    <property type="molecule type" value="Genomic_DNA"/>
</dbReference>
<dbReference type="Proteomes" id="UP000000692">
    <property type="component" value="Chromosome"/>
</dbReference>
<dbReference type="HOGENOM" id="CLU_149950_0_0_5"/>
<dbReference type="eggNOG" id="ENOG503383X">
    <property type="taxonomic scope" value="Bacteria"/>
</dbReference>
<name>F9Y6K2_KETVW</name>